<name>A0AAV7KLH6_PLEWA</name>
<feature type="compositionally biased region" description="Pro residues" evidence="1">
    <location>
        <begin position="84"/>
        <end position="93"/>
    </location>
</feature>
<comment type="caution">
    <text evidence="2">The sequence shown here is derived from an EMBL/GenBank/DDBJ whole genome shotgun (WGS) entry which is preliminary data.</text>
</comment>
<accession>A0AAV7KLH6</accession>
<keyword evidence="3" id="KW-1185">Reference proteome</keyword>
<feature type="region of interest" description="Disordered" evidence="1">
    <location>
        <begin position="1"/>
        <end position="93"/>
    </location>
</feature>
<evidence type="ECO:0000313" key="2">
    <source>
        <dbReference type="EMBL" id="KAJ1079856.1"/>
    </source>
</evidence>
<dbReference type="Proteomes" id="UP001066276">
    <property type="component" value="Chromosome 12"/>
</dbReference>
<dbReference type="EMBL" id="JANPWB010000016">
    <property type="protein sequence ID" value="KAJ1079856.1"/>
    <property type="molecule type" value="Genomic_DNA"/>
</dbReference>
<dbReference type="AlphaFoldDB" id="A0AAV7KLH6"/>
<evidence type="ECO:0000256" key="1">
    <source>
        <dbReference type="SAM" id="MobiDB-lite"/>
    </source>
</evidence>
<organism evidence="2 3">
    <name type="scientific">Pleurodeles waltl</name>
    <name type="common">Iberian ribbed newt</name>
    <dbReference type="NCBI Taxonomy" id="8319"/>
    <lineage>
        <taxon>Eukaryota</taxon>
        <taxon>Metazoa</taxon>
        <taxon>Chordata</taxon>
        <taxon>Craniata</taxon>
        <taxon>Vertebrata</taxon>
        <taxon>Euteleostomi</taxon>
        <taxon>Amphibia</taxon>
        <taxon>Batrachia</taxon>
        <taxon>Caudata</taxon>
        <taxon>Salamandroidea</taxon>
        <taxon>Salamandridae</taxon>
        <taxon>Pleurodelinae</taxon>
        <taxon>Pleurodeles</taxon>
    </lineage>
</organism>
<gene>
    <name evidence="2" type="ORF">NDU88_000088</name>
</gene>
<reference evidence="2" key="1">
    <citation type="journal article" date="2022" name="bioRxiv">
        <title>Sequencing and chromosome-scale assembly of the giantPleurodeles waltlgenome.</title>
        <authorList>
            <person name="Brown T."/>
            <person name="Elewa A."/>
            <person name="Iarovenko S."/>
            <person name="Subramanian E."/>
            <person name="Araus A.J."/>
            <person name="Petzold A."/>
            <person name="Susuki M."/>
            <person name="Suzuki K.-i.T."/>
            <person name="Hayashi T."/>
            <person name="Toyoda A."/>
            <person name="Oliveira C."/>
            <person name="Osipova E."/>
            <person name="Leigh N.D."/>
            <person name="Simon A."/>
            <person name="Yun M.H."/>
        </authorList>
    </citation>
    <scope>NUCLEOTIDE SEQUENCE</scope>
    <source>
        <strain evidence="2">20211129_DDA</strain>
        <tissue evidence="2">Liver</tissue>
    </source>
</reference>
<proteinExistence type="predicted"/>
<evidence type="ECO:0000313" key="3">
    <source>
        <dbReference type="Proteomes" id="UP001066276"/>
    </source>
</evidence>
<protein>
    <submittedName>
        <fullName evidence="2">Uncharacterized protein</fullName>
    </submittedName>
</protein>
<sequence length="93" mass="10373">MPEPAKSVLYPKEGAKKALSKPPNVEKKRCGSRPRRTIRSNVKATQEGREEVQEEQEGDPSQSDEASAPGHMNHKLICECQNAPEPPPRPWES</sequence>